<evidence type="ECO:0008006" key="2">
    <source>
        <dbReference type="Google" id="ProtNLM"/>
    </source>
</evidence>
<dbReference type="EMBL" id="HBFR01041876">
    <property type="protein sequence ID" value="CAD8903392.1"/>
    <property type="molecule type" value="Transcribed_RNA"/>
</dbReference>
<organism evidence="1">
    <name type="scientific">Corethron hystrix</name>
    <dbReference type="NCBI Taxonomy" id="216773"/>
    <lineage>
        <taxon>Eukaryota</taxon>
        <taxon>Sar</taxon>
        <taxon>Stramenopiles</taxon>
        <taxon>Ochrophyta</taxon>
        <taxon>Bacillariophyta</taxon>
        <taxon>Coscinodiscophyceae</taxon>
        <taxon>Corethrophycidae</taxon>
        <taxon>Corethrales</taxon>
        <taxon>Corethraceae</taxon>
        <taxon>Corethron</taxon>
    </lineage>
</organism>
<evidence type="ECO:0000313" key="1">
    <source>
        <dbReference type="EMBL" id="CAD8903392.1"/>
    </source>
</evidence>
<protein>
    <recommendedName>
        <fullName evidence="2">F-box domain-containing protein</fullName>
    </recommendedName>
</protein>
<name>A0A7S1BZX5_9STRA</name>
<sequence length="360" mass="41838">MTNIISNIDELERAVNTMYMYNLPCVRKMNSPSCPVLVKRRRCLPSSSHTDKEELSLKRQCPDNPSSTRSKKYCHLENVVEHIGGAGTEILECLNVADTLSLMNCNRFFYEKTNQNWVWDRKMDILESNKIFVSAGAKEMREIIGTKGSGNMKDVYKHASRDGNTRNYIRLNELVSRPWSFRMKEAAGAVWTKLDPWHSGGGAHQFRFLENFTVQHVQQSNDQHSKPFLPQNMTWRFISEPMDSERRPSGSYIRISFNGRDVPTYHVRRDPLNKWGFIMENCWGLFASFDLPEKGTEPLLEDSYMRLSKENQKLESLFYNNGFNSIPEGPGGLWICYWKFFKNQNQHQDQNHNAILSDVN</sequence>
<accession>A0A7S1BZX5</accession>
<reference evidence="1" key="1">
    <citation type="submission" date="2021-01" db="EMBL/GenBank/DDBJ databases">
        <authorList>
            <person name="Corre E."/>
            <person name="Pelletier E."/>
            <person name="Niang G."/>
            <person name="Scheremetjew M."/>
            <person name="Finn R."/>
            <person name="Kale V."/>
            <person name="Holt S."/>
            <person name="Cochrane G."/>
            <person name="Meng A."/>
            <person name="Brown T."/>
            <person name="Cohen L."/>
        </authorList>
    </citation>
    <scope>NUCLEOTIDE SEQUENCE</scope>
    <source>
        <strain evidence="1">308</strain>
    </source>
</reference>
<gene>
    <name evidence="1" type="ORF">CHYS00102_LOCUS30611</name>
</gene>
<dbReference type="AlphaFoldDB" id="A0A7S1BZX5"/>
<proteinExistence type="predicted"/>